<dbReference type="PANTHER" id="PTHR43031:SF1">
    <property type="entry name" value="PYRIDINE NUCLEOTIDE-DISULPHIDE OXIDOREDUCTASE"/>
    <property type="match status" value="1"/>
</dbReference>
<dbReference type="Gene3D" id="3.40.250.10">
    <property type="entry name" value="Rhodanese-like domain"/>
    <property type="match status" value="1"/>
</dbReference>
<keyword evidence="4" id="KW-1185">Reference proteome</keyword>
<dbReference type="InterPro" id="IPR050229">
    <property type="entry name" value="GlpE_sulfurtransferase"/>
</dbReference>
<organism evidence="3 4">
    <name type="scientific">endosymbiont of Bathymodiolus septemdierum str. Myojin knoll</name>
    <dbReference type="NCBI Taxonomy" id="1303921"/>
    <lineage>
        <taxon>Bacteria</taxon>
        <taxon>Pseudomonadati</taxon>
        <taxon>Pseudomonadota</taxon>
        <taxon>Gammaproteobacteria</taxon>
        <taxon>sulfur-oxidizing symbionts</taxon>
    </lineage>
</organism>
<accession>A0A0N7KBA7</accession>
<dbReference type="Proteomes" id="UP000067399">
    <property type="component" value="Chromosome"/>
</dbReference>
<feature type="chain" id="PRO_5006014687" evidence="1">
    <location>
        <begin position="23"/>
        <end position="151"/>
    </location>
</feature>
<evidence type="ECO:0000313" key="3">
    <source>
        <dbReference type="EMBL" id="BAS67487.1"/>
    </source>
</evidence>
<dbReference type="Pfam" id="PF00581">
    <property type="entry name" value="Rhodanese"/>
    <property type="match status" value="1"/>
</dbReference>
<evidence type="ECO:0000256" key="1">
    <source>
        <dbReference type="SAM" id="SignalP"/>
    </source>
</evidence>
<reference evidence="3 4" key="2">
    <citation type="journal article" date="2016" name="ISME J.">
        <title>Heterogeneous composition of key metabolic gene clusters in a vent mussel symbiont population.</title>
        <authorList>
            <person name="Ikuta T."/>
            <person name="Takaki Y."/>
            <person name="Nagai Y."/>
            <person name="Shimamura S."/>
            <person name="Tsuda M."/>
            <person name="Kawagucci S."/>
            <person name="Aoki Y."/>
            <person name="Inoue K."/>
            <person name="Teruya M."/>
            <person name="Satou K."/>
            <person name="Teruya K."/>
            <person name="Shimoji M."/>
            <person name="Tamotsu H."/>
            <person name="Hirano T."/>
            <person name="Maruyama T."/>
            <person name="Yoshida T."/>
        </authorList>
    </citation>
    <scope>NUCLEOTIDE SEQUENCE [LARGE SCALE GENOMIC DNA]</scope>
    <source>
        <strain evidence="3 4">Myojin Knoll</strain>
    </source>
</reference>
<dbReference type="InterPro" id="IPR036873">
    <property type="entry name" value="Rhodanese-like_dom_sf"/>
</dbReference>
<dbReference type="CDD" id="cd00158">
    <property type="entry name" value="RHOD"/>
    <property type="match status" value="1"/>
</dbReference>
<dbReference type="SUPFAM" id="SSF52821">
    <property type="entry name" value="Rhodanese/Cell cycle control phosphatase"/>
    <property type="match status" value="1"/>
</dbReference>
<evidence type="ECO:0000259" key="2">
    <source>
        <dbReference type="PROSITE" id="PS50206"/>
    </source>
</evidence>
<dbReference type="AlphaFoldDB" id="A0A0N7KBA7"/>
<dbReference type="RefSeq" id="WP_070104547.1">
    <property type="nucleotide sequence ID" value="NZ_AP013042.1"/>
</dbReference>
<dbReference type="InterPro" id="IPR001763">
    <property type="entry name" value="Rhodanese-like_dom"/>
</dbReference>
<feature type="domain" description="Rhodanese" evidence="2">
    <location>
        <begin position="36"/>
        <end position="138"/>
    </location>
</feature>
<dbReference type="PANTHER" id="PTHR43031">
    <property type="entry name" value="FAD-DEPENDENT OXIDOREDUCTASE"/>
    <property type="match status" value="1"/>
</dbReference>
<proteinExistence type="predicted"/>
<dbReference type="STRING" id="1303921.BSEPE_0477"/>
<keyword evidence="1" id="KW-0732">Signal</keyword>
<evidence type="ECO:0000313" key="4">
    <source>
        <dbReference type="Proteomes" id="UP000067399"/>
    </source>
</evidence>
<dbReference type="EMBL" id="AP013042">
    <property type="protein sequence ID" value="BAS67487.1"/>
    <property type="molecule type" value="Genomic_DNA"/>
</dbReference>
<feature type="signal peptide" evidence="1">
    <location>
        <begin position="1"/>
        <end position="22"/>
    </location>
</feature>
<name>A0A0N7KBA7_9GAMM</name>
<dbReference type="PROSITE" id="PS50206">
    <property type="entry name" value="RHODANESE_3"/>
    <property type="match status" value="1"/>
</dbReference>
<gene>
    <name evidence="3" type="ORF">BSEPE_0477</name>
</gene>
<reference evidence="3 4" key="1">
    <citation type="journal article" date="2000" name="Mar. Ecol. Prog. Ser.">
        <title>Phylogenetic characterization of endosymbionts in three hydrothermal vent mussels: influence on host distributions.</title>
        <authorList>
            <person name="Fujiwara Y."/>
            <person name="Takai K."/>
            <person name="Uematsu K."/>
            <person name="Tsuchida S."/>
            <person name="Hunt J.C."/>
            <person name="Hashimoto J."/>
        </authorList>
    </citation>
    <scope>NUCLEOTIDE SEQUENCE [LARGE SCALE GENOMIC DNA]</scope>
    <source>
        <strain evidence="3 4">Myojin Knoll</strain>
    </source>
</reference>
<protein>
    <submittedName>
        <fullName evidence="3">Rhodanese domain protein</fullName>
    </submittedName>
</protein>
<sequence length="151" mass="17002">MIKIIKNFVLVFIALTSFSVMAEFNALSTKQVQEKMSQGVAVIDIRRQDEYDKYGIIPGAHKLTFFDGRGNHNAQKWLADFSSIVKGKDTPFILVCAHANRTKVVGNFLSNKVGYKNVFELEGGIINGWIDKDLATTKIKAGTSKPWYKLW</sequence>
<dbReference type="KEGG" id="ebh:BSEPE_0477"/>